<keyword evidence="3" id="KW-1185">Reference proteome</keyword>
<dbReference type="RefSeq" id="WP_196924140.1">
    <property type="nucleotide sequence ID" value="NZ_JADOTY010000001.1"/>
</dbReference>
<feature type="chain" id="PRO_5046305527" description="Peptidase inhibitor family I36" evidence="1">
    <location>
        <begin position="27"/>
        <end position="147"/>
    </location>
</feature>
<reference evidence="2 3" key="1">
    <citation type="submission" date="2020-11" db="EMBL/GenBank/DDBJ databases">
        <title>Sequencing the genomes of 1000 actinobacteria strains.</title>
        <authorList>
            <person name="Klenk H.-P."/>
        </authorList>
    </citation>
    <scope>NUCLEOTIDE SEQUENCE [LARGE SCALE GENOMIC DNA]</scope>
    <source>
        <strain evidence="2 3">DSM 101695</strain>
    </source>
</reference>
<keyword evidence="1" id="KW-0732">Signal</keyword>
<dbReference type="EMBL" id="JADOTY010000001">
    <property type="protein sequence ID" value="MBG6105906.1"/>
    <property type="molecule type" value="Genomic_DNA"/>
</dbReference>
<feature type="signal peptide" evidence="1">
    <location>
        <begin position="1"/>
        <end position="26"/>
    </location>
</feature>
<organism evidence="2 3">
    <name type="scientific">Micromonospora vinacea</name>
    <dbReference type="NCBI Taxonomy" id="709878"/>
    <lineage>
        <taxon>Bacteria</taxon>
        <taxon>Bacillati</taxon>
        <taxon>Actinomycetota</taxon>
        <taxon>Actinomycetes</taxon>
        <taxon>Micromonosporales</taxon>
        <taxon>Micromonosporaceae</taxon>
        <taxon>Micromonospora</taxon>
    </lineage>
</organism>
<evidence type="ECO:0000313" key="3">
    <source>
        <dbReference type="Proteomes" id="UP000631791"/>
    </source>
</evidence>
<gene>
    <name evidence="2" type="ORF">IW249_006320</name>
</gene>
<dbReference type="Proteomes" id="UP000631791">
    <property type="component" value="Unassembled WGS sequence"/>
</dbReference>
<accession>A0ABS0KB91</accession>
<name>A0ABS0KB91_9ACTN</name>
<comment type="caution">
    <text evidence="2">The sequence shown here is derived from an EMBL/GenBank/DDBJ whole genome shotgun (WGS) entry which is preliminary data.</text>
</comment>
<protein>
    <recommendedName>
        <fullName evidence="4">Peptidase inhibitor family I36</fullName>
    </recommendedName>
</protein>
<proteinExistence type="predicted"/>
<evidence type="ECO:0008006" key="4">
    <source>
        <dbReference type="Google" id="ProtNLM"/>
    </source>
</evidence>
<sequence length="147" mass="15733">MKPRLFLIAALAAVVATLTVPSAAHANPDDSNRASVAGISAQAIMAGPDDNNNASVSGISSQTAGSCPYTALCLYTEGDFRGRMFVIYACGNYALFNWNGWGSVYNNQTPSYWAYLLDQNGNEAHGFVDGAGASWVEFDPYWYAKPC</sequence>
<evidence type="ECO:0000313" key="2">
    <source>
        <dbReference type="EMBL" id="MBG6105906.1"/>
    </source>
</evidence>
<dbReference type="Pfam" id="PF03995">
    <property type="entry name" value="Inhibitor_I36"/>
    <property type="match status" value="1"/>
</dbReference>
<evidence type="ECO:0000256" key="1">
    <source>
        <dbReference type="SAM" id="SignalP"/>
    </source>
</evidence>